<keyword evidence="2" id="KW-0560">Oxidoreductase</keyword>
<evidence type="ECO:0000313" key="5">
    <source>
        <dbReference type="Proteomes" id="UP001141619"/>
    </source>
</evidence>
<organism evidence="4 5">
    <name type="scientific">Govanella unica</name>
    <dbReference type="NCBI Taxonomy" id="2975056"/>
    <lineage>
        <taxon>Bacteria</taxon>
        <taxon>Pseudomonadati</taxon>
        <taxon>Pseudomonadota</taxon>
        <taxon>Alphaproteobacteria</taxon>
        <taxon>Emcibacterales</taxon>
        <taxon>Govanellaceae</taxon>
        <taxon>Govanella</taxon>
    </lineage>
</organism>
<comment type="similarity">
    <text evidence="1">Belongs to the short-chain dehydrogenases/reductases (SDR) family.</text>
</comment>
<dbReference type="AlphaFoldDB" id="A0A9X3Z6B5"/>
<dbReference type="FunFam" id="3.40.50.720:FF:000084">
    <property type="entry name" value="Short-chain dehydrogenase reductase"/>
    <property type="match status" value="1"/>
</dbReference>
<dbReference type="PANTHER" id="PTHR42760">
    <property type="entry name" value="SHORT-CHAIN DEHYDROGENASES/REDUCTASES FAMILY MEMBER"/>
    <property type="match status" value="1"/>
</dbReference>
<proteinExistence type="inferred from homology"/>
<dbReference type="Gene3D" id="3.40.50.720">
    <property type="entry name" value="NAD(P)-binding Rossmann-like Domain"/>
    <property type="match status" value="1"/>
</dbReference>
<comment type="caution">
    <text evidence="4">The sequence shown here is derived from an EMBL/GenBank/DDBJ whole genome shotgun (WGS) entry which is preliminary data.</text>
</comment>
<evidence type="ECO:0000256" key="1">
    <source>
        <dbReference type="ARBA" id="ARBA00006484"/>
    </source>
</evidence>
<sequence>MSRRNIPLLEATGRVYLVTGAAGGLGRALLPVLRAGGAKIAACHVGPRETKETDADIRWFRMDARDEADVKATVQSVLDHYGRLDGVLHLGGIVGHGPLTEVSLEQWNNLLAVNLTSAFLLARETHGALKASKGSLILLSSTNGLNGGSALSGPAYAVAKAGLINLTRYLAKEWMADGIRVNCVAPGPVATPMLDRLSDNTIVSLQDMSLNGSFATADQVAALIAFLCSDHAGQTTGTVNNISAGLFLD</sequence>
<dbReference type="CDD" id="cd05233">
    <property type="entry name" value="SDR_c"/>
    <property type="match status" value="1"/>
</dbReference>
<evidence type="ECO:0000313" key="4">
    <source>
        <dbReference type="EMBL" id="MDA5192902.1"/>
    </source>
</evidence>
<reference evidence="4" key="2">
    <citation type="journal article" date="2023" name="Syst. Appl. Microbiol.">
        <title>Govania unica gen. nov., sp. nov., a rare biosphere bacterium that represents a novel family in the class Alphaproteobacteria.</title>
        <authorList>
            <person name="Vandamme P."/>
            <person name="Peeters C."/>
            <person name="Hettiarachchi A."/>
            <person name="Cnockaert M."/>
            <person name="Carlier A."/>
        </authorList>
    </citation>
    <scope>NUCLEOTIDE SEQUENCE</scope>
    <source>
        <strain evidence="4">LMG 31809</strain>
    </source>
</reference>
<dbReference type="SUPFAM" id="SSF51735">
    <property type="entry name" value="NAD(P)-binding Rossmann-fold domains"/>
    <property type="match status" value="1"/>
</dbReference>
<dbReference type="Pfam" id="PF13561">
    <property type="entry name" value="adh_short_C2"/>
    <property type="match status" value="1"/>
</dbReference>
<protein>
    <submittedName>
        <fullName evidence="4">SDR family oxidoreductase</fullName>
    </submittedName>
</protein>
<dbReference type="SMART" id="SM00822">
    <property type="entry name" value="PKS_KR"/>
    <property type="match status" value="1"/>
</dbReference>
<dbReference type="RefSeq" id="WP_274942603.1">
    <property type="nucleotide sequence ID" value="NZ_JANWOI010000001.1"/>
</dbReference>
<reference evidence="4" key="1">
    <citation type="submission" date="2022-08" db="EMBL/GenBank/DDBJ databases">
        <authorList>
            <person name="Vandamme P."/>
            <person name="Hettiarachchi A."/>
            <person name="Peeters C."/>
            <person name="Cnockaert M."/>
            <person name="Carlier A."/>
        </authorList>
    </citation>
    <scope>NUCLEOTIDE SEQUENCE</scope>
    <source>
        <strain evidence="4">LMG 31809</strain>
    </source>
</reference>
<feature type="domain" description="Ketoreductase" evidence="3">
    <location>
        <begin position="14"/>
        <end position="167"/>
    </location>
</feature>
<dbReference type="InterPro" id="IPR036291">
    <property type="entry name" value="NAD(P)-bd_dom_sf"/>
</dbReference>
<name>A0A9X3Z6B5_9PROT</name>
<evidence type="ECO:0000256" key="2">
    <source>
        <dbReference type="ARBA" id="ARBA00023002"/>
    </source>
</evidence>
<dbReference type="GO" id="GO:0016616">
    <property type="term" value="F:oxidoreductase activity, acting on the CH-OH group of donors, NAD or NADP as acceptor"/>
    <property type="evidence" value="ECO:0007669"/>
    <property type="project" value="TreeGrafter"/>
</dbReference>
<evidence type="ECO:0000259" key="3">
    <source>
        <dbReference type="SMART" id="SM00822"/>
    </source>
</evidence>
<gene>
    <name evidence="4" type="ORF">NYP16_02875</name>
</gene>
<accession>A0A9X3Z6B5</accession>
<dbReference type="PRINTS" id="PR00081">
    <property type="entry name" value="GDHRDH"/>
</dbReference>
<dbReference type="InterPro" id="IPR057326">
    <property type="entry name" value="KR_dom"/>
</dbReference>
<dbReference type="PANTHER" id="PTHR42760:SF133">
    <property type="entry name" value="3-OXOACYL-[ACYL-CARRIER-PROTEIN] REDUCTASE"/>
    <property type="match status" value="1"/>
</dbReference>
<keyword evidence="5" id="KW-1185">Reference proteome</keyword>
<dbReference type="InterPro" id="IPR002347">
    <property type="entry name" value="SDR_fam"/>
</dbReference>
<dbReference type="Proteomes" id="UP001141619">
    <property type="component" value="Unassembled WGS sequence"/>
</dbReference>
<dbReference type="EMBL" id="JANWOI010000001">
    <property type="protein sequence ID" value="MDA5192902.1"/>
    <property type="molecule type" value="Genomic_DNA"/>
</dbReference>